<dbReference type="GO" id="GO:0042773">
    <property type="term" value="P:ATP synthesis coupled electron transport"/>
    <property type="evidence" value="ECO:0007669"/>
    <property type="project" value="InterPro"/>
</dbReference>
<dbReference type="InterPro" id="IPR018393">
    <property type="entry name" value="NADHpl_OxRdtase_5_subgr"/>
</dbReference>
<dbReference type="Proteomes" id="UP000464378">
    <property type="component" value="Chromosome"/>
</dbReference>
<proteinExistence type="predicted"/>
<reference evidence="9" key="1">
    <citation type="submission" date="2019-04" db="EMBL/GenBank/DDBJ databases">
        <authorList>
            <consortium name="Science for Life Laboratories"/>
        </authorList>
    </citation>
    <scope>NUCLEOTIDE SEQUENCE</scope>
    <source>
        <strain evidence="9">MBLW1</strain>
    </source>
</reference>
<keyword evidence="10" id="KW-1185">Reference proteome</keyword>
<dbReference type="InParanoid" id="A0A6C2YNI0"/>
<feature type="transmembrane region" description="Helical" evidence="6">
    <location>
        <begin position="240"/>
        <end position="260"/>
    </location>
</feature>
<feature type="transmembrane region" description="Helical" evidence="6">
    <location>
        <begin position="486"/>
        <end position="507"/>
    </location>
</feature>
<dbReference type="GO" id="GO:0015990">
    <property type="term" value="P:electron transport coupled proton transport"/>
    <property type="evidence" value="ECO:0007669"/>
    <property type="project" value="TreeGrafter"/>
</dbReference>
<dbReference type="GO" id="GO:0003954">
    <property type="term" value="F:NADH dehydrogenase activity"/>
    <property type="evidence" value="ECO:0007669"/>
    <property type="project" value="TreeGrafter"/>
</dbReference>
<dbReference type="AlphaFoldDB" id="A0A6C2YNI0"/>
<dbReference type="PANTHER" id="PTHR42829">
    <property type="entry name" value="NADH-UBIQUINONE OXIDOREDUCTASE CHAIN 5"/>
    <property type="match status" value="1"/>
</dbReference>
<evidence type="ECO:0000256" key="6">
    <source>
        <dbReference type="SAM" id="Phobius"/>
    </source>
</evidence>
<dbReference type="PRINTS" id="PR01434">
    <property type="entry name" value="NADHDHGNASE5"/>
</dbReference>
<dbReference type="GO" id="GO:0012505">
    <property type="term" value="C:endomembrane system"/>
    <property type="evidence" value="ECO:0007669"/>
    <property type="project" value="UniProtKB-SubCell"/>
</dbReference>
<dbReference type="NCBIfam" id="NF005141">
    <property type="entry name" value="PRK06590.1"/>
    <property type="match status" value="1"/>
</dbReference>
<dbReference type="PANTHER" id="PTHR42829:SF2">
    <property type="entry name" value="NADH-UBIQUINONE OXIDOREDUCTASE CHAIN 5"/>
    <property type="match status" value="1"/>
</dbReference>
<evidence type="ECO:0000259" key="7">
    <source>
        <dbReference type="Pfam" id="PF00361"/>
    </source>
</evidence>
<dbReference type="Gene3D" id="1.20.5.2700">
    <property type="match status" value="1"/>
</dbReference>
<dbReference type="EMBL" id="LR586016">
    <property type="protein sequence ID" value="VIP03180.1"/>
    <property type="molecule type" value="Genomic_DNA"/>
</dbReference>
<evidence type="ECO:0000256" key="1">
    <source>
        <dbReference type="ARBA" id="ARBA00004127"/>
    </source>
</evidence>
<feature type="transmembrane region" description="Helical" evidence="6">
    <location>
        <begin position="133"/>
        <end position="152"/>
    </location>
</feature>
<evidence type="ECO:0000256" key="4">
    <source>
        <dbReference type="ARBA" id="ARBA00023136"/>
    </source>
</evidence>
<keyword evidence="2 5" id="KW-0812">Transmembrane</keyword>
<comment type="subcellular location">
    <subcellularLocation>
        <location evidence="1">Endomembrane system</location>
        <topology evidence="1">Multi-pass membrane protein</topology>
    </subcellularLocation>
    <subcellularLocation>
        <location evidence="5">Membrane</location>
        <topology evidence="5">Multi-pass membrane protein</topology>
    </subcellularLocation>
</comment>
<feature type="transmembrane region" description="Helical" evidence="6">
    <location>
        <begin position="350"/>
        <end position="369"/>
    </location>
</feature>
<feature type="transmembrane region" description="Helical" evidence="6">
    <location>
        <begin position="186"/>
        <end position="203"/>
    </location>
</feature>
<dbReference type="GO" id="GO:0008137">
    <property type="term" value="F:NADH dehydrogenase (ubiquinone) activity"/>
    <property type="evidence" value="ECO:0007669"/>
    <property type="project" value="InterPro"/>
</dbReference>
<feature type="transmembrane region" description="Helical" evidence="6">
    <location>
        <begin position="209"/>
        <end position="228"/>
    </location>
</feature>
<feature type="transmembrane region" description="Helical" evidence="6">
    <location>
        <begin position="63"/>
        <end position="84"/>
    </location>
</feature>
<feature type="transmembrane region" description="Helical" evidence="6">
    <location>
        <begin position="587"/>
        <end position="604"/>
    </location>
</feature>
<evidence type="ECO:0000256" key="5">
    <source>
        <dbReference type="RuleBase" id="RU000320"/>
    </source>
</evidence>
<gene>
    <name evidence="9" type="ORF">GMBLW1_07800</name>
</gene>
<feature type="transmembrane region" description="Helical" evidence="6">
    <location>
        <begin position="528"/>
        <end position="548"/>
    </location>
</feature>
<keyword evidence="4 6" id="KW-0472">Membrane</keyword>
<feature type="domain" description="NADH-Ubiquinone oxidoreductase (complex I) chain 5 N-terminal" evidence="8">
    <location>
        <begin position="120"/>
        <end position="160"/>
    </location>
</feature>
<feature type="transmembrane region" description="Helical" evidence="6">
    <location>
        <begin position="446"/>
        <end position="466"/>
    </location>
</feature>
<dbReference type="RefSeq" id="WP_162658272.1">
    <property type="nucleotide sequence ID" value="NZ_LR593887.1"/>
</dbReference>
<dbReference type="InterPro" id="IPR001516">
    <property type="entry name" value="Proton_antipo_N"/>
</dbReference>
<dbReference type="InterPro" id="IPR003945">
    <property type="entry name" value="NU5C-like"/>
</dbReference>
<evidence type="ECO:0000259" key="8">
    <source>
        <dbReference type="Pfam" id="PF00662"/>
    </source>
</evidence>
<dbReference type="Pfam" id="PF00361">
    <property type="entry name" value="Proton_antipo_M"/>
    <property type="match status" value="1"/>
</dbReference>
<dbReference type="KEGG" id="tim:GMBLW1_07800"/>
<dbReference type="NCBIfam" id="TIGR01974">
    <property type="entry name" value="NDH_I_L"/>
    <property type="match status" value="1"/>
</dbReference>
<evidence type="ECO:0000256" key="2">
    <source>
        <dbReference type="ARBA" id="ARBA00022692"/>
    </source>
</evidence>
<keyword evidence="3 6" id="KW-1133">Transmembrane helix</keyword>
<evidence type="ECO:0000313" key="9">
    <source>
        <dbReference type="EMBL" id="VIP03180.1"/>
    </source>
</evidence>
<feature type="transmembrane region" description="Helical" evidence="6">
    <location>
        <begin position="699"/>
        <end position="719"/>
    </location>
</feature>
<feature type="transmembrane region" description="Helical" evidence="6">
    <location>
        <begin position="404"/>
        <end position="425"/>
    </location>
</feature>
<name>A0A6C2YNI0_9BACT</name>
<dbReference type="Pfam" id="PF00662">
    <property type="entry name" value="Proton_antipo_N"/>
    <property type="match status" value="1"/>
</dbReference>
<feature type="transmembrane region" description="Helical" evidence="6">
    <location>
        <begin position="280"/>
        <end position="299"/>
    </location>
</feature>
<sequence length="722" mass="79918">MLGIQDPLHPGRIYLLATAIPLAVFLLLLLMGYLRNLARSVRHEQRIYGLLYRLTGGDSPGRLSGVLAILGMATATVLSGIGLVRVMREYQADAGLPALLAERWGESWDWIRLDGWPGESGGLSLQLGYSIDILTALMFSMVCFIGTLIFLYSMGYMAEEGRASVVDPEVSGADAPFQRRGRFGRFYLYLSLFAFSMLHLLIANNLLQIFMSWELVGLCSYLLIGYYAERPNAARAANQAFIINRIGDVGFLIGIGIYWANFGTLHLSALRDLLAENAELLASTPLIIAGIGIFLGCAGKSAQFPLHTWLPDAMEGPTPVSALIHAATMVAAGVYLVARCVPIFPETTLLVIAYSGAITAFLAASIATVQTDIKRVLAYSTVSQLGFMMLALGIGGWVAGLLHLLTHAFFKALLFLGSGSVIHGIHHEQDLRKMGGLLPKMPVTGWTMLIGVLAICGTPLFSGWYSKDRILGDVFGFVQLEREHTPLFWLAIASVGLTAFYMFRMWCLTFVGKPRDEHLHEHAHESPFVMLVPLVLLAACSVGIAWGWPVWSIEASHLGQIVERAEPEIVHHRFEAMHEAAEEHHSTAGLLTLGITVIGAWIAYRRYSRESLPPALWETRLPIVRFLRNRWGIEWAYDRCILRPSLWLSRFLARADRRMEGNPIPGEATVDGVMSTPAVVQMWGSTWVSRWQGGQLRRYLRWLVLTTLVMLAILLSLIGTMR</sequence>
<evidence type="ECO:0000256" key="3">
    <source>
        <dbReference type="ARBA" id="ARBA00022989"/>
    </source>
</evidence>
<evidence type="ECO:0000313" key="10">
    <source>
        <dbReference type="Proteomes" id="UP000464378"/>
    </source>
</evidence>
<accession>A0A6C2YNI0</accession>
<feature type="transmembrane region" description="Helical" evidence="6">
    <location>
        <begin position="320"/>
        <end position="338"/>
    </location>
</feature>
<dbReference type="GO" id="GO:0016020">
    <property type="term" value="C:membrane"/>
    <property type="evidence" value="ECO:0007669"/>
    <property type="project" value="UniProtKB-SubCell"/>
</dbReference>
<evidence type="ECO:0008006" key="11">
    <source>
        <dbReference type="Google" id="ProtNLM"/>
    </source>
</evidence>
<feature type="transmembrane region" description="Helical" evidence="6">
    <location>
        <begin position="376"/>
        <end position="398"/>
    </location>
</feature>
<dbReference type="InterPro" id="IPR001750">
    <property type="entry name" value="ND/Mrp_TM"/>
</dbReference>
<feature type="transmembrane region" description="Helical" evidence="6">
    <location>
        <begin position="12"/>
        <end position="34"/>
    </location>
</feature>
<feature type="domain" description="NADH:quinone oxidoreductase/Mrp antiporter transmembrane" evidence="7">
    <location>
        <begin position="203"/>
        <end position="476"/>
    </location>
</feature>
<protein>
    <recommendedName>
        <fullName evidence="11">NADH:quinone oxidoreductase/Mrp antiporter membrane subunit domain-containing protein</fullName>
    </recommendedName>
</protein>
<organism evidence="9">
    <name type="scientific">Tuwongella immobilis</name>
    <dbReference type="NCBI Taxonomy" id="692036"/>
    <lineage>
        <taxon>Bacteria</taxon>
        <taxon>Pseudomonadati</taxon>
        <taxon>Planctomycetota</taxon>
        <taxon>Planctomycetia</taxon>
        <taxon>Gemmatales</taxon>
        <taxon>Gemmataceae</taxon>
        <taxon>Tuwongella</taxon>
    </lineage>
</organism>
<dbReference type="EMBL" id="LR593887">
    <property type="protein sequence ID" value="VTS03627.1"/>
    <property type="molecule type" value="Genomic_DNA"/>
</dbReference>